<evidence type="ECO:0008006" key="6">
    <source>
        <dbReference type="Google" id="ProtNLM"/>
    </source>
</evidence>
<evidence type="ECO:0000313" key="4">
    <source>
        <dbReference type="Ensembl" id="ENSEEEP00000030337.2"/>
    </source>
</evidence>
<dbReference type="Gene3D" id="1.25.40.20">
    <property type="entry name" value="Ankyrin repeat-containing domain"/>
    <property type="match status" value="8"/>
</dbReference>
<feature type="repeat" description="ANK" evidence="3">
    <location>
        <begin position="819"/>
        <end position="851"/>
    </location>
</feature>
<keyword evidence="1" id="KW-0677">Repeat</keyword>
<feature type="repeat" description="ANK" evidence="3">
    <location>
        <begin position="82"/>
        <end position="114"/>
    </location>
</feature>
<feature type="repeat" description="ANK" evidence="3">
    <location>
        <begin position="428"/>
        <end position="460"/>
    </location>
</feature>
<dbReference type="PANTHER" id="PTHR24198">
    <property type="entry name" value="ANKYRIN REPEAT AND PROTEIN KINASE DOMAIN-CONTAINING PROTEIN"/>
    <property type="match status" value="1"/>
</dbReference>
<keyword evidence="5" id="KW-1185">Reference proteome</keyword>
<dbReference type="Pfam" id="PF00023">
    <property type="entry name" value="Ank"/>
    <property type="match status" value="4"/>
</dbReference>
<reference evidence="4" key="4">
    <citation type="submission" date="2025-08" db="UniProtKB">
        <authorList>
            <consortium name="Ensembl"/>
        </authorList>
    </citation>
    <scope>IDENTIFICATION</scope>
</reference>
<evidence type="ECO:0000256" key="2">
    <source>
        <dbReference type="ARBA" id="ARBA00023043"/>
    </source>
</evidence>
<name>A0A4W4FYH8_ELEEL</name>
<dbReference type="PANTHER" id="PTHR24198:SF192">
    <property type="entry name" value="SERINE_THREONINE-PROTEIN PHOSPHATASE 6 REGULATORY ANKYRIN REPEAT SUBUNIT A"/>
    <property type="match status" value="1"/>
</dbReference>
<feature type="repeat" description="ANK" evidence="3">
    <location>
        <begin position="115"/>
        <end position="147"/>
    </location>
</feature>
<dbReference type="SUPFAM" id="SSF48403">
    <property type="entry name" value="Ankyrin repeat"/>
    <property type="match status" value="3"/>
</dbReference>
<dbReference type="PRINTS" id="PR01415">
    <property type="entry name" value="ANKYRIN"/>
</dbReference>
<dbReference type="Pfam" id="PF12796">
    <property type="entry name" value="Ank_2"/>
    <property type="match status" value="8"/>
</dbReference>
<dbReference type="GeneTree" id="ENSGT00950000182908"/>
<feature type="repeat" description="ANK" evidence="3">
    <location>
        <begin position="148"/>
        <end position="180"/>
    </location>
</feature>
<evidence type="ECO:0000313" key="5">
    <source>
        <dbReference type="Proteomes" id="UP000314983"/>
    </source>
</evidence>
<proteinExistence type="predicted"/>
<feature type="repeat" description="ANK" evidence="3">
    <location>
        <begin position="328"/>
        <end position="360"/>
    </location>
</feature>
<feature type="repeat" description="ANK" evidence="3">
    <location>
        <begin position="461"/>
        <end position="494"/>
    </location>
</feature>
<sequence length="982" mass="105685">VFFVCVGFLEEQLNCLKFSLQHITIFNVDPDEVRSLIFKKEDVNVQDNEKRTPLHAAAYLGDAEIIELLILSGARVNAKDNKWLTPLHRAVASCSEEAVQVLLKHSADVNARDKNWQTPLHVAAANKAVRCAEALVPLLSNVNVSDRAGRTALHHAAFSGHLEMVRLLLSRGANINAFDKKDRRAIHWAAYMGHLDVVKLLVSHGAEVTCKDKKAYTPLHAAASSGMISVVKYLLDLGVDINEPNAYGNTPLHVACYNGQDVVVNELIECGANVNQVNEKGFTALHFTAASRHGALCLELLVGNGADVNIKSAECFRNGAEIDCEDKNGNTPLHIAARYGHELLISTLVTNGADTSKRGVHGMFPLHLAALSGFSDCCRKLLSSGFDIDTPDDFGRTCLHAAAAGGRFRYCLNLLLNIGADFNKKDSFGRTPLHYAAANCNYQCLFALVGSGASVNDLDKRGCTPLHYAAASDSDGKCLEYLLRNDANPGIRDNQGYNAVHYASAYGHRLCLELIASETPLDVLMETSGTDILNDSDVRAPVSPLHLAAYHGHHQALEVLVQSLLDLDVRTVQGHTPLDLAAFKGHVECVDVLINQGASILVKDYTLKRTPIHAWGRTALHRGAVTGHEECVEALLQHNASFMVRDCRGRSPVHLAAACGHVGVLGGLLHAAQSVEGTPVITDHQGYTPLHWACYNGNYRSGYLPSGLPIKRKAPIANSSFFLNCRINDNEGAAEMLIDTLGPVIVNATDSKNRSPLHAAAFTDHVECLQLLLGHNAQVNSIDAGGKSPLMMAAENGQTNAVELLVSSAKADLTLQDSNRNTALHLACSKGHETSALLILEKITDRNLINSTNAALQTPLHVAARNGLTVVVQELLAKGASVLAVDENGYTPALACAPNKDVADCLALILATMMPVSASSSSAPGLTFSTINHYTGPSKSVTLDSLPMLQSEHGSYCSFNSIGRHDGFYKDDELNDSDSETY</sequence>
<reference evidence="4" key="5">
    <citation type="submission" date="2025-09" db="UniProtKB">
        <authorList>
            <consortium name="Ensembl"/>
        </authorList>
    </citation>
    <scope>IDENTIFICATION</scope>
</reference>
<evidence type="ECO:0000256" key="3">
    <source>
        <dbReference type="PROSITE-ProRule" id="PRU00023"/>
    </source>
</evidence>
<dbReference type="InterPro" id="IPR002110">
    <property type="entry name" value="Ankyrin_rpt"/>
</dbReference>
<feature type="repeat" description="ANK" evidence="3">
    <location>
        <begin position="247"/>
        <end position="279"/>
    </location>
</feature>
<reference evidence="5" key="1">
    <citation type="journal article" date="2014" name="Science">
        <title>Nonhuman genetics. Genomic basis for the convergent evolution of electric organs.</title>
        <authorList>
            <person name="Gallant J.R."/>
            <person name="Traeger L.L."/>
            <person name="Volkening J.D."/>
            <person name="Moffett H."/>
            <person name="Chen P.H."/>
            <person name="Novina C.D."/>
            <person name="Phillips G.N.Jr."/>
            <person name="Anand R."/>
            <person name="Wells G.B."/>
            <person name="Pinch M."/>
            <person name="Guth R."/>
            <person name="Unguez G.A."/>
            <person name="Albert J.S."/>
            <person name="Zakon H.H."/>
            <person name="Samanta M.P."/>
            <person name="Sussman M.R."/>
        </authorList>
    </citation>
    <scope>NUCLEOTIDE SEQUENCE [LARGE SCALE GENOMIC DNA]</scope>
</reference>
<feature type="repeat" description="ANK" evidence="3">
    <location>
        <begin position="49"/>
        <end position="81"/>
    </location>
</feature>
<feature type="repeat" description="ANK" evidence="3">
    <location>
        <begin position="573"/>
        <end position="605"/>
    </location>
</feature>
<feature type="repeat" description="ANK" evidence="3">
    <location>
        <begin position="394"/>
        <end position="427"/>
    </location>
</feature>
<feature type="repeat" description="ANK" evidence="3">
    <location>
        <begin position="214"/>
        <end position="246"/>
    </location>
</feature>
<dbReference type="PROSITE" id="PS50297">
    <property type="entry name" value="ANK_REP_REGION"/>
    <property type="match status" value="17"/>
</dbReference>
<feature type="repeat" description="ANK" evidence="3">
    <location>
        <begin position="181"/>
        <end position="213"/>
    </location>
</feature>
<feature type="repeat" description="ANK" evidence="3">
    <location>
        <begin position="855"/>
        <end position="887"/>
    </location>
</feature>
<gene>
    <name evidence="4" type="primary">ankrd28b</name>
</gene>
<reference evidence="5" key="2">
    <citation type="journal article" date="2017" name="Sci. Adv.">
        <title>A tail of two voltages: Proteomic comparison of the three electric organs of the electric eel.</title>
        <authorList>
            <person name="Traeger L.L."/>
            <person name="Sabat G."/>
            <person name="Barrett-Wilt G.A."/>
            <person name="Wells G.B."/>
            <person name="Sussman M.R."/>
        </authorList>
    </citation>
    <scope>NUCLEOTIDE SEQUENCE [LARGE SCALE GENOMIC DNA]</scope>
</reference>
<dbReference type="SMART" id="SM00248">
    <property type="entry name" value="ANK"/>
    <property type="match status" value="24"/>
</dbReference>
<evidence type="ECO:0000256" key="1">
    <source>
        <dbReference type="ARBA" id="ARBA00022737"/>
    </source>
</evidence>
<feature type="repeat" description="ANK" evidence="3">
    <location>
        <begin position="361"/>
        <end position="393"/>
    </location>
</feature>
<feature type="repeat" description="ANK" evidence="3">
    <location>
        <begin position="280"/>
        <end position="313"/>
    </location>
</feature>
<organism evidence="4 5">
    <name type="scientific">Electrophorus electricus</name>
    <name type="common">Electric eel</name>
    <name type="synonym">Gymnotus electricus</name>
    <dbReference type="NCBI Taxonomy" id="8005"/>
    <lineage>
        <taxon>Eukaryota</taxon>
        <taxon>Metazoa</taxon>
        <taxon>Chordata</taxon>
        <taxon>Craniata</taxon>
        <taxon>Vertebrata</taxon>
        <taxon>Euteleostomi</taxon>
        <taxon>Actinopterygii</taxon>
        <taxon>Neopterygii</taxon>
        <taxon>Teleostei</taxon>
        <taxon>Ostariophysi</taxon>
        <taxon>Gymnotiformes</taxon>
        <taxon>Gymnotoidei</taxon>
        <taxon>Gymnotidae</taxon>
        <taxon>Electrophorus</taxon>
    </lineage>
</organism>
<keyword evidence="2 3" id="KW-0040">ANK repeat</keyword>
<reference evidence="4" key="3">
    <citation type="submission" date="2020-05" db="EMBL/GenBank/DDBJ databases">
        <title>Electrophorus electricus (electric eel) genome, fEleEle1, primary haplotype.</title>
        <authorList>
            <person name="Myers G."/>
            <person name="Meyer A."/>
            <person name="Fedrigo O."/>
            <person name="Formenti G."/>
            <person name="Rhie A."/>
            <person name="Tracey A."/>
            <person name="Sims Y."/>
            <person name="Jarvis E.D."/>
        </authorList>
    </citation>
    <scope>NUCLEOTIDE SEQUENCE [LARGE SCALE GENOMIC DNA]</scope>
</reference>
<protein>
    <recommendedName>
        <fullName evidence="6">Ankyrin repeat domain 28b</fullName>
    </recommendedName>
</protein>
<feature type="repeat" description="ANK" evidence="3">
    <location>
        <begin position="540"/>
        <end position="572"/>
    </location>
</feature>
<dbReference type="AlphaFoldDB" id="A0A4W4FYH8"/>
<feature type="repeat" description="ANK" evidence="3">
    <location>
        <begin position="785"/>
        <end position="807"/>
    </location>
</feature>
<accession>A0A4W4FYH8</accession>
<feature type="repeat" description="ANK" evidence="3">
    <location>
        <begin position="752"/>
        <end position="784"/>
    </location>
</feature>
<dbReference type="Proteomes" id="UP000314983">
    <property type="component" value="Chromosome 10"/>
</dbReference>
<dbReference type="Ensembl" id="ENSEEET00000030693.2">
    <property type="protein sequence ID" value="ENSEEEP00000030337.2"/>
    <property type="gene ID" value="ENSEEEG00000014197.2"/>
</dbReference>
<feature type="repeat" description="ANK" evidence="3">
    <location>
        <begin position="615"/>
        <end position="647"/>
    </location>
</feature>
<dbReference type="PROSITE" id="PS50088">
    <property type="entry name" value="ANK_REPEAT"/>
    <property type="match status" value="20"/>
</dbReference>
<dbReference type="InterPro" id="IPR036770">
    <property type="entry name" value="Ankyrin_rpt-contain_sf"/>
</dbReference>